<dbReference type="Gene3D" id="3.80.10.10">
    <property type="entry name" value="Ribonuclease Inhibitor"/>
    <property type="match status" value="2"/>
</dbReference>
<dbReference type="EMBL" id="CAXAMM010038871">
    <property type="protein sequence ID" value="CAK9081623.1"/>
    <property type="molecule type" value="Genomic_DNA"/>
</dbReference>
<keyword evidence="3" id="KW-1185">Reference proteome</keyword>
<reference evidence="2 3" key="1">
    <citation type="submission" date="2024-02" db="EMBL/GenBank/DDBJ databases">
        <authorList>
            <person name="Chen Y."/>
            <person name="Shah S."/>
            <person name="Dougan E. K."/>
            <person name="Thang M."/>
            <person name="Chan C."/>
        </authorList>
    </citation>
    <scope>NUCLEOTIDE SEQUENCE [LARGE SCALE GENOMIC DNA]</scope>
</reference>
<dbReference type="PANTHER" id="PTHR36766:SF40">
    <property type="entry name" value="DISEASE RESISTANCE PROTEIN RGA3"/>
    <property type="match status" value="1"/>
</dbReference>
<dbReference type="InterPro" id="IPR032675">
    <property type="entry name" value="LRR_dom_sf"/>
</dbReference>
<sequence length="1312" mass="143253">MGVAGSKAQQRRQAQRERRSTARAVEEAAAAAASLEDWVGALPDDVRALGSPELLVADDPRKGRWGLSEEELAEMREEEEAQQRALHVLQASLRGRVQHFVEQQEALATVERFNETWELQDLRRATLADLRAKGVASAEAAALLIREFALDLSELELPVAPALHVELPISNISFAGCTELQSVDSLGKQFPASLDLTCCAALTNIGALRQVEGDLLLRGSSVRKLPDGLNVGGDLDLRDCRELERLPDDLRVGGNLLLSGSVLDVTELPKGLSVHGDLDLKETPLQSLPQDLVVGGVLTLDSCTELSISSIHELLGRVESLGGLNLVRCNQIESLGVDRLHIKGDLDLAGCSNLRKLPEALVVEGDLTLRNCESLSSWPEEEFVVGGDLVMDRLTCAASPLPESLEAVGGNLRLAQWKGVDHGLPDSLASVGGDLVLNGQAGLRQLPAKLSIGGALRVKGCIALKELPERISVGGGVFLEGSGVKTLPTGFHLHMDVSMTRPGERRAGVMGLWVLGPDNVVHGAVTILCSREVPDLPQALTVEGILEIDGIWSEGRVFDFACHPGLRVNGGIKASCRVDNLPQAVFGSVEVVEAQLAVGCHVHGDLRFRNWDPLDIPDGLRVDGTMIVTTTMRGGGEHAEKLLDRLPADLTVLGSLSLSGQLPLTALFDDIRSKRLDGDLLVKSEGQEPFTLAFGVQECLDIGGKLSLYDYGHLLESMPAKVVVGGKTTLEEIAIPLDDVVFELNGSVHLGYLSAVETFAFPVHVRGDLFVGHCEKLHNLSANLTTVDGDVELVSLPSLVELPKNLRVTTSGRVTISACPQLLEIGEWDLPNVQTLSISDCPKLERRDFRVLRRLCPKLLHLTLEDLPGLDVIGELPSSLEQISVLRCENLRRLPESLGELKWLDLIGCKSLEKLPDRLVVRQRLVASGCSKLRVPPSRVMEAESAVIDGTNLSAADVIEMQLTLAGTKRVQLGETPEWHRRLESPAETLSIQRPDLDKNWTKTKSLCEALQVFAIAVGVQGAGFGNIPDKARQNLLMDWLLSLRVFQAPALRNSVTWTSMMFWVRATISALTCATNDYQGPPLLCLWACLDKGKDQDPFHTLQHLRTAFLCEPANREPHGRQQPDTVPIRERGKRLLTLTTLSEMVQKLDFAIAPELLPAVRWHAVVYAGRDIVSAKKEKAEVLPTFAKDLFEQAGLEERAQAVITEVTDEALDSWLPTWPSWLIDVRRKAAATLQPEEDFALWEKPLSRKELASLRGVKGTHAVKMISTDVLMPWNSAVDEWVRTGEIMGRTIADVEQLKAEVFLVSRER</sequence>
<feature type="region of interest" description="Disordered" evidence="1">
    <location>
        <begin position="1"/>
        <end position="25"/>
    </location>
</feature>
<dbReference type="PANTHER" id="PTHR36766">
    <property type="entry name" value="PLANT BROAD-SPECTRUM MILDEW RESISTANCE PROTEIN RPW8"/>
    <property type="match status" value="1"/>
</dbReference>
<organism evidence="2 3">
    <name type="scientific">Durusdinium trenchii</name>
    <dbReference type="NCBI Taxonomy" id="1381693"/>
    <lineage>
        <taxon>Eukaryota</taxon>
        <taxon>Sar</taxon>
        <taxon>Alveolata</taxon>
        <taxon>Dinophyceae</taxon>
        <taxon>Suessiales</taxon>
        <taxon>Symbiodiniaceae</taxon>
        <taxon>Durusdinium</taxon>
    </lineage>
</organism>
<comment type="caution">
    <text evidence="2">The sequence shown here is derived from an EMBL/GenBank/DDBJ whole genome shotgun (WGS) entry which is preliminary data.</text>
</comment>
<name>A0ABP0Q235_9DINO</name>
<gene>
    <name evidence="2" type="ORF">SCF082_LOCUS38835</name>
</gene>
<proteinExistence type="predicted"/>
<accession>A0ABP0Q235</accession>
<protein>
    <submittedName>
        <fullName evidence="2">Disease resistance-like protein CSA1 (Protein CONSTITUTIVE SHADE-AVOIDANCE 1)</fullName>
    </submittedName>
</protein>
<evidence type="ECO:0000256" key="1">
    <source>
        <dbReference type="SAM" id="MobiDB-lite"/>
    </source>
</evidence>
<feature type="compositionally biased region" description="Basic and acidic residues" evidence="1">
    <location>
        <begin position="14"/>
        <end position="25"/>
    </location>
</feature>
<dbReference type="SUPFAM" id="SSF52058">
    <property type="entry name" value="L domain-like"/>
    <property type="match status" value="1"/>
</dbReference>
<evidence type="ECO:0000313" key="2">
    <source>
        <dbReference type="EMBL" id="CAK9081623.1"/>
    </source>
</evidence>
<dbReference type="Proteomes" id="UP001642464">
    <property type="component" value="Unassembled WGS sequence"/>
</dbReference>
<evidence type="ECO:0000313" key="3">
    <source>
        <dbReference type="Proteomes" id="UP001642464"/>
    </source>
</evidence>